<evidence type="ECO:0000313" key="2">
    <source>
        <dbReference type="EMBL" id="CAB4810921.1"/>
    </source>
</evidence>
<organism evidence="2">
    <name type="scientific">freshwater metagenome</name>
    <dbReference type="NCBI Taxonomy" id="449393"/>
    <lineage>
        <taxon>unclassified sequences</taxon>
        <taxon>metagenomes</taxon>
        <taxon>ecological metagenomes</taxon>
    </lineage>
</organism>
<feature type="region of interest" description="Disordered" evidence="1">
    <location>
        <begin position="157"/>
        <end position="178"/>
    </location>
</feature>
<name>A0A6J6YMY5_9ZZZZ</name>
<dbReference type="AlphaFoldDB" id="A0A6J6YMY5"/>
<gene>
    <name evidence="2" type="ORF">UFOPK3124_00393</name>
    <name evidence="3" type="ORF">UFOPK3480_00751</name>
    <name evidence="4" type="ORF">UFOPK4165_00707</name>
</gene>
<sequence>MRWLSFPTFPREIGDPVRTKFSIVCKPDSLPIGLAPLRHNLIPLYCAGLWLAVNIAPGIFNFPAAKYNISVDARPIRITSKPREVTPAENASANCGEDGRISWPITIVPGSRSCIMNRANAAPVAKVKSGVNSDPTNPRMSYALKIFGTSLEPIRQSLGRNGPQVSSATKRSCSTRTV</sequence>
<feature type="compositionally biased region" description="Polar residues" evidence="1">
    <location>
        <begin position="163"/>
        <end position="178"/>
    </location>
</feature>
<dbReference type="EMBL" id="CAFAAY010000017">
    <property type="protein sequence ID" value="CAB4810921.1"/>
    <property type="molecule type" value="Genomic_DNA"/>
</dbReference>
<evidence type="ECO:0000313" key="4">
    <source>
        <dbReference type="EMBL" id="CAB5031448.1"/>
    </source>
</evidence>
<evidence type="ECO:0000313" key="3">
    <source>
        <dbReference type="EMBL" id="CAB4884390.1"/>
    </source>
</evidence>
<dbReference type="EMBL" id="CAFBPV010000060">
    <property type="protein sequence ID" value="CAB5031448.1"/>
    <property type="molecule type" value="Genomic_DNA"/>
</dbReference>
<reference evidence="2" key="1">
    <citation type="submission" date="2020-05" db="EMBL/GenBank/DDBJ databases">
        <authorList>
            <person name="Chiriac C."/>
            <person name="Salcher M."/>
            <person name="Ghai R."/>
            <person name="Kavagutti S V."/>
        </authorList>
    </citation>
    <scope>NUCLEOTIDE SEQUENCE</scope>
</reference>
<accession>A0A6J6YMY5</accession>
<dbReference type="EMBL" id="CAFBLY010000059">
    <property type="protein sequence ID" value="CAB4884390.1"/>
    <property type="molecule type" value="Genomic_DNA"/>
</dbReference>
<proteinExistence type="predicted"/>
<protein>
    <submittedName>
        <fullName evidence="2">Unannotated protein</fullName>
    </submittedName>
</protein>
<evidence type="ECO:0000256" key="1">
    <source>
        <dbReference type="SAM" id="MobiDB-lite"/>
    </source>
</evidence>